<proteinExistence type="predicted"/>
<evidence type="ECO:0000313" key="3">
    <source>
        <dbReference type="Proteomes" id="UP001315967"/>
    </source>
</evidence>
<dbReference type="SMART" id="SM01118">
    <property type="entry name" value="CYTH"/>
    <property type="match status" value="1"/>
</dbReference>
<dbReference type="PROSITE" id="PS51707">
    <property type="entry name" value="CYTH"/>
    <property type="match status" value="1"/>
</dbReference>
<keyword evidence="3" id="KW-1185">Reference proteome</keyword>
<reference evidence="2 3" key="1">
    <citation type="submission" date="2022-08" db="EMBL/GenBank/DDBJ databases">
        <title>Aerococcaceae sp. nov isolated from spoiled eye mask.</title>
        <authorList>
            <person name="Zhou G."/>
            <person name="Xie X.-B."/>
            <person name="Shi Q.-S."/>
            <person name="Wang Y.-S."/>
            <person name="Wen X."/>
            <person name="Peng H."/>
            <person name="Yang X.-J."/>
            <person name="Tao H.-B."/>
            <person name="Huang X.-M."/>
        </authorList>
    </citation>
    <scope>NUCLEOTIDE SEQUENCE [LARGE SCALE GENOMIC DNA]</scope>
    <source>
        <strain evidence="3">DM20194951</strain>
    </source>
</reference>
<feature type="domain" description="CYTH" evidence="1">
    <location>
        <begin position="4"/>
        <end position="193"/>
    </location>
</feature>
<gene>
    <name evidence="2" type="ORF">NRE15_00485</name>
</gene>
<name>A0ABY5P615_9LACT</name>
<dbReference type="Gene3D" id="2.40.320.10">
    <property type="entry name" value="Hypothetical Protein Pfu-838710-001"/>
    <property type="match status" value="1"/>
</dbReference>
<dbReference type="InterPro" id="IPR033469">
    <property type="entry name" value="CYTH-like_dom_sf"/>
</dbReference>
<organism evidence="2 3">
    <name type="scientific">Fundicoccus culcitae</name>
    <dbReference type="NCBI Taxonomy" id="2969821"/>
    <lineage>
        <taxon>Bacteria</taxon>
        <taxon>Bacillati</taxon>
        <taxon>Bacillota</taxon>
        <taxon>Bacilli</taxon>
        <taxon>Lactobacillales</taxon>
        <taxon>Aerococcaceae</taxon>
        <taxon>Fundicoccus</taxon>
    </lineage>
</organism>
<evidence type="ECO:0000259" key="1">
    <source>
        <dbReference type="PROSITE" id="PS51707"/>
    </source>
</evidence>
<dbReference type="Proteomes" id="UP001315967">
    <property type="component" value="Chromosome"/>
</dbReference>
<protein>
    <submittedName>
        <fullName evidence="2">CYTH domain-containing protein</fullName>
    </submittedName>
</protein>
<evidence type="ECO:0000313" key="2">
    <source>
        <dbReference type="EMBL" id="UUX34181.1"/>
    </source>
</evidence>
<dbReference type="PIRSF" id="PIRSF012526">
    <property type="entry name" value="CYTH_UCP012526"/>
    <property type="match status" value="1"/>
</dbReference>
<dbReference type="Pfam" id="PF01928">
    <property type="entry name" value="CYTH"/>
    <property type="match status" value="1"/>
</dbReference>
<accession>A0ABY5P615</accession>
<dbReference type="CDD" id="cd07762">
    <property type="entry name" value="CYTH-like_Pase_1"/>
    <property type="match status" value="1"/>
</dbReference>
<dbReference type="SUPFAM" id="SSF55154">
    <property type="entry name" value="CYTH-like phosphatases"/>
    <property type="match status" value="1"/>
</dbReference>
<dbReference type="RefSeq" id="WP_313793684.1">
    <property type="nucleotide sequence ID" value="NZ_CP102453.1"/>
</dbReference>
<dbReference type="InterPro" id="IPR023577">
    <property type="entry name" value="CYTH_domain"/>
</dbReference>
<dbReference type="InterPro" id="IPR009195">
    <property type="entry name" value="Uncharacterised_YjbK"/>
</dbReference>
<sequence>MSRSIEKEIKIMLSHENFQKLINHFQFNDINPLKQTNTYYDTKDASLKQLQTALRLRVFKDSSEWTLKQTQANLTSLEITKMIASVQEAPTTLTPEFIGLEICAFLEEMSIDINRLKPTYEMTTYRWNQPVEYGLFAIDQTTYFDQTDYELELETDNLENGQKQIKILLNKLDIPYVAAAKKIARVSQYAQKVSESN</sequence>
<dbReference type="EMBL" id="CP102453">
    <property type="protein sequence ID" value="UUX34181.1"/>
    <property type="molecule type" value="Genomic_DNA"/>
</dbReference>